<dbReference type="HOGENOM" id="CLU_027402_4_3_9"/>
<dbReference type="PROSITE" id="PS50994">
    <property type="entry name" value="INTEGRASE"/>
    <property type="match status" value="1"/>
</dbReference>
<dbReference type="NCBIfam" id="NF033516">
    <property type="entry name" value="transpos_IS3"/>
    <property type="match status" value="1"/>
</dbReference>
<dbReference type="InterPro" id="IPR025948">
    <property type="entry name" value="HTH-like_dom"/>
</dbReference>
<comment type="function">
    <text evidence="1">Involved in the transposition of the insertion sequence.</text>
</comment>
<evidence type="ECO:0000259" key="3">
    <source>
        <dbReference type="PROSITE" id="PS50994"/>
    </source>
</evidence>
<dbReference type="EMBL" id="CP003043">
    <property type="protein sequence ID" value="AFR99556.1"/>
    <property type="molecule type" value="Genomic_DNA"/>
</dbReference>
<dbReference type="Pfam" id="PF13333">
    <property type="entry name" value="rve_2"/>
    <property type="match status" value="1"/>
</dbReference>
<dbReference type="KEGG" id="lbn:LBUCD034_0458"/>
<organism evidence="4 5">
    <name type="scientific">Lentilactobacillus buchneri subsp. silagei CD034</name>
    <dbReference type="NCBI Taxonomy" id="1071400"/>
    <lineage>
        <taxon>Bacteria</taxon>
        <taxon>Bacillati</taxon>
        <taxon>Bacillota</taxon>
        <taxon>Bacilli</taxon>
        <taxon>Lactobacillales</taxon>
        <taxon>Lactobacillaceae</taxon>
        <taxon>Lentilactobacillus</taxon>
        <taxon>Lentilactobacillus buchneri subsp. silagei</taxon>
    </lineage>
</organism>
<name>J9W1H9_LENBU</name>
<dbReference type="InterPro" id="IPR012337">
    <property type="entry name" value="RNaseH-like_sf"/>
</dbReference>
<dbReference type="Pfam" id="PF00665">
    <property type="entry name" value="rve"/>
    <property type="match status" value="1"/>
</dbReference>
<dbReference type="InterPro" id="IPR036397">
    <property type="entry name" value="RNaseH_sf"/>
</dbReference>
<dbReference type="InterPro" id="IPR048020">
    <property type="entry name" value="Transpos_IS3"/>
</dbReference>
<dbReference type="InterPro" id="IPR001584">
    <property type="entry name" value="Integrase_cat-core"/>
</dbReference>
<dbReference type="AlphaFoldDB" id="J9W1H9"/>
<accession>J9W1H9</accession>
<dbReference type="Proteomes" id="UP000007332">
    <property type="component" value="Chromosome"/>
</dbReference>
<dbReference type="STRING" id="1071400.LBUCD034_0458"/>
<dbReference type="Pfam" id="PF13276">
    <property type="entry name" value="HTH_21"/>
    <property type="match status" value="1"/>
</dbReference>
<dbReference type="PATRIC" id="fig|1071400.3.peg.450"/>
<dbReference type="SUPFAM" id="SSF53098">
    <property type="entry name" value="Ribonuclease H-like"/>
    <property type="match status" value="1"/>
</dbReference>
<protein>
    <submittedName>
        <fullName evidence="4">Integrase catalytic subunit</fullName>
    </submittedName>
</protein>
<gene>
    <name evidence="4" type="ORF">LBUCD034_0458</name>
</gene>
<sequence length="251" mass="29222">MLEEKIKVLDSENRHTFGSRQLAFNLNLDPEVTEHIGRRRVTRLMRKLGIECCVRRKRHNRMKQSEQHIKDNVLNQEFDQAKQPDQVWLSDFTQLAYGSHGEYSVKLSGVLDVYSGYLVAHHISATETKEAAIETFEKAFKVAGNPSPLVHTDRGSAYVSGDFNDFMFQHNVRRSMSRPGTPYDNSMMERYWNEFKVCWIRTHPRPTTYQELESLIESGINYFNSERRSAKRNGLTPEEYRNKAISKQVTA</sequence>
<reference evidence="4 5" key="1">
    <citation type="journal article" date="2012" name="J. Biotechnol.">
        <title>Insights into the completely annotated genome of Lactobacillus buchneri CD034, a strain isolated from stable grass silage.</title>
        <authorList>
            <person name="Heinl S."/>
            <person name="Wibberg D."/>
            <person name="Eikmeyer F."/>
            <person name="Szczepanowski R."/>
            <person name="Blom J."/>
            <person name="Linke B."/>
            <person name="Goesmann A."/>
            <person name="Grabherr R."/>
            <person name="Schwab H."/>
            <person name="Puhler A."/>
            <person name="Schluter A."/>
        </authorList>
    </citation>
    <scope>NUCLEOTIDE SEQUENCE [LARGE SCALE GENOMIC DNA]</scope>
    <source>
        <strain evidence="4 5">CD034</strain>
    </source>
</reference>
<dbReference type="InterPro" id="IPR050900">
    <property type="entry name" value="Transposase_IS3/IS150/IS904"/>
</dbReference>
<dbReference type="PANTHER" id="PTHR46889">
    <property type="entry name" value="TRANSPOSASE INSF FOR INSERTION SEQUENCE IS3B-RELATED"/>
    <property type="match status" value="1"/>
</dbReference>
<evidence type="ECO:0000313" key="4">
    <source>
        <dbReference type="EMBL" id="AFR99556.1"/>
    </source>
</evidence>
<feature type="region of interest" description="Disordered" evidence="2">
    <location>
        <begin position="231"/>
        <end position="251"/>
    </location>
</feature>
<dbReference type="GO" id="GO:0003676">
    <property type="term" value="F:nucleic acid binding"/>
    <property type="evidence" value="ECO:0007669"/>
    <property type="project" value="InterPro"/>
</dbReference>
<feature type="domain" description="Integrase catalytic" evidence="3">
    <location>
        <begin position="80"/>
        <end position="245"/>
    </location>
</feature>
<keyword evidence="5" id="KW-1185">Reference proteome</keyword>
<dbReference type="PANTHER" id="PTHR46889:SF4">
    <property type="entry name" value="TRANSPOSASE INSO FOR INSERTION SEQUENCE ELEMENT IS911B-RELATED"/>
    <property type="match status" value="1"/>
</dbReference>
<dbReference type="eggNOG" id="COG2801">
    <property type="taxonomic scope" value="Bacteria"/>
</dbReference>
<dbReference type="GO" id="GO:0015074">
    <property type="term" value="P:DNA integration"/>
    <property type="evidence" value="ECO:0007669"/>
    <property type="project" value="InterPro"/>
</dbReference>
<dbReference type="Gene3D" id="3.30.420.10">
    <property type="entry name" value="Ribonuclease H-like superfamily/Ribonuclease H"/>
    <property type="match status" value="1"/>
</dbReference>
<evidence type="ECO:0000256" key="2">
    <source>
        <dbReference type="SAM" id="MobiDB-lite"/>
    </source>
</evidence>
<proteinExistence type="predicted"/>
<evidence type="ECO:0000313" key="5">
    <source>
        <dbReference type="Proteomes" id="UP000007332"/>
    </source>
</evidence>
<evidence type="ECO:0000256" key="1">
    <source>
        <dbReference type="ARBA" id="ARBA00002286"/>
    </source>
</evidence>